<dbReference type="AlphaFoldDB" id="A0AAT9GQW6"/>
<gene>
    <name evidence="3" type="ORF">SJAV_10230</name>
</gene>
<name>A0AAT9GQW6_9CREN</name>
<accession>A0AAT9GQW6</accession>
<dbReference type="KEGG" id="sjv:SJAV_10230"/>
<feature type="compositionally biased region" description="Low complexity" evidence="1">
    <location>
        <begin position="228"/>
        <end position="247"/>
    </location>
</feature>
<dbReference type="InterPro" id="IPR025874">
    <property type="entry name" value="DZR"/>
</dbReference>
<dbReference type="Pfam" id="PF12773">
    <property type="entry name" value="DZR"/>
    <property type="match status" value="1"/>
</dbReference>
<protein>
    <recommendedName>
        <fullName evidence="2">DZANK-type domain-containing protein</fullName>
    </recommendedName>
</protein>
<evidence type="ECO:0000313" key="3">
    <source>
        <dbReference type="EMBL" id="BFH73079.1"/>
    </source>
</evidence>
<feature type="domain" description="DZANK-type" evidence="2">
    <location>
        <begin position="263"/>
        <end position="307"/>
    </location>
</feature>
<feature type="compositionally biased region" description="Pro residues" evidence="1">
    <location>
        <begin position="214"/>
        <end position="227"/>
    </location>
</feature>
<evidence type="ECO:0000259" key="2">
    <source>
        <dbReference type="Pfam" id="PF12773"/>
    </source>
</evidence>
<sequence>MAYNPYGYGGGYPPQGGYPQPYGGPPSNNPMAMFMCEQSMGLGGQQQMVPLQYPVNLQYVVQQVQMYLMGQGFNVFPFVGQNMAVIQAQHNSLLGMLTDKNVSYTIRICEGNMGGQWVAVIETGIANLMQDLLTLGAAAGGTVLVGDDILHSKLAELLGGGVTAYDAYNLYKDYANEQQLINIAMMALMSAPPLYQPGMYPQQPGMYPQQPGMYPQPYPSQPAPYPPQSSTYPQQQPITQQYSPQTTPQQISTQQQAIKKIKCWKCGEEVDSNAKFCPNCGAPLTPIKCPKCGYVNSAGAKFCSNCGYNLQQAQAQQS</sequence>
<feature type="region of interest" description="Disordered" evidence="1">
    <location>
        <begin position="206"/>
        <end position="247"/>
    </location>
</feature>
<reference evidence="3" key="1">
    <citation type="submission" date="2024-03" db="EMBL/GenBank/DDBJ databases">
        <title>Complete genome sequence of Sulfurisphaera javensis strain KD-1.</title>
        <authorList>
            <person name="Sakai H."/>
            <person name="Nur N."/>
            <person name="Suwanto A."/>
            <person name="Kurosawa N."/>
        </authorList>
    </citation>
    <scope>NUCLEOTIDE SEQUENCE</scope>
    <source>
        <strain evidence="3">KD-1</strain>
    </source>
</reference>
<evidence type="ECO:0000256" key="1">
    <source>
        <dbReference type="SAM" id="MobiDB-lite"/>
    </source>
</evidence>
<dbReference type="RefSeq" id="WP_369611252.1">
    <property type="nucleotide sequence ID" value="NZ_AP031322.1"/>
</dbReference>
<dbReference type="GeneID" id="92353951"/>
<proteinExistence type="predicted"/>
<dbReference type="EMBL" id="AP031322">
    <property type="protein sequence ID" value="BFH73079.1"/>
    <property type="molecule type" value="Genomic_DNA"/>
</dbReference>
<organism evidence="3">
    <name type="scientific">Sulfurisphaera javensis</name>
    <dbReference type="NCBI Taxonomy" id="2049879"/>
    <lineage>
        <taxon>Archaea</taxon>
        <taxon>Thermoproteota</taxon>
        <taxon>Thermoprotei</taxon>
        <taxon>Sulfolobales</taxon>
        <taxon>Sulfolobaceae</taxon>
        <taxon>Sulfurisphaera</taxon>
    </lineage>
</organism>